<evidence type="ECO:0000313" key="2">
    <source>
        <dbReference type="EMBL" id="KAA1133720.1"/>
    </source>
</evidence>
<reference evidence="2 3" key="1">
    <citation type="submission" date="2019-05" db="EMBL/GenBank/DDBJ databases">
        <title>Emergence of the Ug99 lineage of the wheat stem rust pathogen through somatic hybridization.</title>
        <authorList>
            <person name="Li F."/>
            <person name="Upadhyaya N.M."/>
            <person name="Sperschneider J."/>
            <person name="Matny O."/>
            <person name="Nguyen-Phuc H."/>
            <person name="Mago R."/>
            <person name="Raley C."/>
            <person name="Miller M.E."/>
            <person name="Silverstein K.A.T."/>
            <person name="Henningsen E."/>
            <person name="Hirsch C.D."/>
            <person name="Visser B."/>
            <person name="Pretorius Z.A."/>
            <person name="Steffenson B.J."/>
            <person name="Schwessinger B."/>
            <person name="Dodds P.N."/>
            <person name="Figueroa M."/>
        </authorList>
    </citation>
    <scope>NUCLEOTIDE SEQUENCE [LARGE SCALE GENOMIC DNA]</scope>
    <source>
        <strain evidence="2 3">Ug99</strain>
    </source>
</reference>
<dbReference type="EMBL" id="VDEP01000329">
    <property type="protein sequence ID" value="KAA1103601.1"/>
    <property type="molecule type" value="Genomic_DNA"/>
</dbReference>
<protein>
    <submittedName>
        <fullName evidence="2">Uncharacterized protein</fullName>
    </submittedName>
</protein>
<evidence type="ECO:0000313" key="1">
    <source>
        <dbReference type="EMBL" id="KAA1103601.1"/>
    </source>
</evidence>
<dbReference type="EMBL" id="VDEP01000070">
    <property type="protein sequence ID" value="KAA1133720.1"/>
    <property type="molecule type" value="Genomic_DNA"/>
</dbReference>
<name>A0A5B0S772_PUCGR</name>
<sequence>MLGSSKIQLCLIARVAAQLTKDDPNGFSMYTHSIIGVIRLSLTAHESRIVLPTLVTFTNTILSSRKMNATNKSNNSISSPAVCFGIGLNLSSSTSSKYVEGDATTLMS</sequence>
<dbReference type="AlphaFoldDB" id="A0A5B0S772"/>
<comment type="caution">
    <text evidence="2">The sequence shown here is derived from an EMBL/GenBank/DDBJ whole genome shotgun (WGS) entry which is preliminary data.</text>
</comment>
<accession>A0A5B0S772</accession>
<gene>
    <name evidence="2" type="ORF">PGTUg99_001714</name>
    <name evidence="1" type="ORF">PGTUg99_003108</name>
</gene>
<proteinExistence type="predicted"/>
<organism evidence="2 3">
    <name type="scientific">Puccinia graminis f. sp. tritici</name>
    <dbReference type="NCBI Taxonomy" id="56615"/>
    <lineage>
        <taxon>Eukaryota</taxon>
        <taxon>Fungi</taxon>
        <taxon>Dikarya</taxon>
        <taxon>Basidiomycota</taxon>
        <taxon>Pucciniomycotina</taxon>
        <taxon>Pucciniomycetes</taxon>
        <taxon>Pucciniales</taxon>
        <taxon>Pucciniaceae</taxon>
        <taxon>Puccinia</taxon>
    </lineage>
</organism>
<dbReference type="Proteomes" id="UP000325313">
    <property type="component" value="Unassembled WGS sequence"/>
</dbReference>
<evidence type="ECO:0000313" key="3">
    <source>
        <dbReference type="Proteomes" id="UP000325313"/>
    </source>
</evidence>